<organism evidence="2 3">
    <name type="scientific">Kalanchoe fedtschenkoi</name>
    <name type="common">Lavender scallops</name>
    <name type="synonym">South American air plant</name>
    <dbReference type="NCBI Taxonomy" id="63787"/>
    <lineage>
        <taxon>Eukaryota</taxon>
        <taxon>Viridiplantae</taxon>
        <taxon>Streptophyta</taxon>
        <taxon>Embryophyta</taxon>
        <taxon>Tracheophyta</taxon>
        <taxon>Spermatophyta</taxon>
        <taxon>Magnoliopsida</taxon>
        <taxon>eudicotyledons</taxon>
        <taxon>Gunneridae</taxon>
        <taxon>Pentapetalae</taxon>
        <taxon>Saxifragales</taxon>
        <taxon>Crassulaceae</taxon>
        <taxon>Kalanchoe</taxon>
    </lineage>
</organism>
<dbReference type="PANTHER" id="PTHR45090:SF3">
    <property type="entry name" value="OS09G0368800 PROTEIN"/>
    <property type="match status" value="1"/>
</dbReference>
<dbReference type="Gene3D" id="1.10.287.110">
    <property type="entry name" value="DnaJ domain"/>
    <property type="match status" value="1"/>
</dbReference>
<dbReference type="PRINTS" id="PR00625">
    <property type="entry name" value="JDOMAIN"/>
</dbReference>
<reference evidence="2" key="1">
    <citation type="submission" date="2021-01" db="UniProtKB">
        <authorList>
            <consortium name="EnsemblPlants"/>
        </authorList>
    </citation>
    <scope>IDENTIFICATION</scope>
</reference>
<dbReference type="PANTHER" id="PTHR45090">
    <property type="entry name" value="CHAPERONE PROTEIN DNAJ 20 CHLOROPLASTIC"/>
    <property type="match status" value="1"/>
</dbReference>
<dbReference type="PROSITE" id="PS00636">
    <property type="entry name" value="DNAJ_1"/>
    <property type="match status" value="1"/>
</dbReference>
<accession>A0A7N1A5A3</accession>
<dbReference type="AlphaFoldDB" id="A0A7N1A5A3"/>
<dbReference type="InterPro" id="IPR053232">
    <property type="entry name" value="DnaJ_C/III_chloroplastic"/>
</dbReference>
<proteinExistence type="predicted"/>
<feature type="domain" description="J" evidence="1">
    <location>
        <begin position="50"/>
        <end position="121"/>
    </location>
</feature>
<evidence type="ECO:0000313" key="3">
    <source>
        <dbReference type="Proteomes" id="UP000594263"/>
    </source>
</evidence>
<name>A0A7N1A5A3_KALFE</name>
<dbReference type="Pfam" id="PF00226">
    <property type="entry name" value="DnaJ"/>
    <property type="match status" value="1"/>
</dbReference>
<sequence>MEISMSFNLRCTQTPSSKTRVSISTLVSEMATDRCKTRCEITMPRKPKPNLYHLLSLDSQNAGFDEIKKAYRSLALKYHPDVCPRDDLIAKEECTRRFVEVCRAYETLSDPVSRQVYDHQLRLGEGSSEMERDSGSRFCREVWESQLSELRRRCCVKKNRKVSV</sequence>
<dbReference type="Gramene" id="Kaladp0087s0156.1.v1.1">
    <property type="protein sequence ID" value="Kaladp0087s0156.1.v1.1.CDS.1"/>
    <property type="gene ID" value="Kaladp0087s0156.v1.1"/>
</dbReference>
<evidence type="ECO:0000259" key="1">
    <source>
        <dbReference type="PROSITE" id="PS50076"/>
    </source>
</evidence>
<dbReference type="GO" id="GO:0009507">
    <property type="term" value="C:chloroplast"/>
    <property type="evidence" value="ECO:0007669"/>
    <property type="project" value="TreeGrafter"/>
</dbReference>
<dbReference type="Proteomes" id="UP000594263">
    <property type="component" value="Unplaced"/>
</dbReference>
<dbReference type="InterPro" id="IPR036869">
    <property type="entry name" value="J_dom_sf"/>
</dbReference>
<protein>
    <recommendedName>
        <fullName evidence="1">J domain-containing protein</fullName>
    </recommendedName>
</protein>
<keyword evidence="3" id="KW-1185">Reference proteome</keyword>
<evidence type="ECO:0000313" key="2">
    <source>
        <dbReference type="EnsemblPlants" id="Kaladp0087s0156.1.v1.1.CDS.1"/>
    </source>
</evidence>
<dbReference type="OMA" id="CTARANN"/>
<dbReference type="SMART" id="SM00271">
    <property type="entry name" value="DnaJ"/>
    <property type="match status" value="1"/>
</dbReference>
<dbReference type="EnsemblPlants" id="Kaladp0087s0156.1.v1.1">
    <property type="protein sequence ID" value="Kaladp0087s0156.1.v1.1.CDS.1"/>
    <property type="gene ID" value="Kaladp0087s0156.v1.1"/>
</dbReference>
<dbReference type="InterPro" id="IPR018253">
    <property type="entry name" value="DnaJ_domain_CS"/>
</dbReference>
<dbReference type="InterPro" id="IPR001623">
    <property type="entry name" value="DnaJ_domain"/>
</dbReference>
<dbReference type="CDD" id="cd06257">
    <property type="entry name" value="DnaJ"/>
    <property type="match status" value="1"/>
</dbReference>
<dbReference type="SUPFAM" id="SSF46565">
    <property type="entry name" value="Chaperone J-domain"/>
    <property type="match status" value="1"/>
</dbReference>
<dbReference type="PROSITE" id="PS50076">
    <property type="entry name" value="DNAJ_2"/>
    <property type="match status" value="1"/>
</dbReference>